<feature type="non-terminal residue" evidence="2">
    <location>
        <position position="1"/>
    </location>
</feature>
<reference evidence="2 3" key="1">
    <citation type="submission" date="2024-05" db="EMBL/GenBank/DDBJ databases">
        <title>Genome sequencing and assembly of Indian major carp, Cirrhinus mrigala (Hamilton, 1822).</title>
        <authorList>
            <person name="Mohindra V."/>
            <person name="Chowdhury L.M."/>
            <person name="Lal K."/>
            <person name="Jena J.K."/>
        </authorList>
    </citation>
    <scope>NUCLEOTIDE SEQUENCE [LARGE SCALE GENOMIC DNA]</scope>
    <source>
        <strain evidence="2">CM1030</strain>
        <tissue evidence="2">Blood</tissue>
    </source>
</reference>
<keyword evidence="3" id="KW-1185">Reference proteome</keyword>
<evidence type="ECO:0000313" key="3">
    <source>
        <dbReference type="Proteomes" id="UP001529510"/>
    </source>
</evidence>
<dbReference type="Proteomes" id="UP001529510">
    <property type="component" value="Unassembled WGS sequence"/>
</dbReference>
<protein>
    <submittedName>
        <fullName evidence="2">Uncharacterized protein</fullName>
    </submittedName>
</protein>
<dbReference type="EMBL" id="JAMKFB020000012">
    <property type="protein sequence ID" value="KAL0179624.1"/>
    <property type="molecule type" value="Genomic_DNA"/>
</dbReference>
<accession>A0ABD0Q049</accession>
<dbReference type="AlphaFoldDB" id="A0ABD0Q049"/>
<name>A0ABD0Q049_CIRMR</name>
<gene>
    <name evidence="2" type="ORF">M9458_025066</name>
</gene>
<organism evidence="2 3">
    <name type="scientific">Cirrhinus mrigala</name>
    <name type="common">Mrigala</name>
    <dbReference type="NCBI Taxonomy" id="683832"/>
    <lineage>
        <taxon>Eukaryota</taxon>
        <taxon>Metazoa</taxon>
        <taxon>Chordata</taxon>
        <taxon>Craniata</taxon>
        <taxon>Vertebrata</taxon>
        <taxon>Euteleostomi</taxon>
        <taxon>Actinopterygii</taxon>
        <taxon>Neopterygii</taxon>
        <taxon>Teleostei</taxon>
        <taxon>Ostariophysi</taxon>
        <taxon>Cypriniformes</taxon>
        <taxon>Cyprinidae</taxon>
        <taxon>Labeoninae</taxon>
        <taxon>Labeonini</taxon>
        <taxon>Cirrhinus</taxon>
    </lineage>
</organism>
<evidence type="ECO:0000256" key="1">
    <source>
        <dbReference type="SAM" id="MobiDB-lite"/>
    </source>
</evidence>
<sequence length="71" mass="7764">FNKCPVHPCSFGYTNPSNPVVPKDMPESPSQEPSGRVPYSVPVSEHMEECVMNEDNSCLETLLEGIPKGAE</sequence>
<feature type="region of interest" description="Disordered" evidence="1">
    <location>
        <begin position="15"/>
        <end position="37"/>
    </location>
</feature>
<proteinExistence type="predicted"/>
<feature type="non-terminal residue" evidence="2">
    <location>
        <position position="71"/>
    </location>
</feature>
<comment type="caution">
    <text evidence="2">The sequence shown here is derived from an EMBL/GenBank/DDBJ whole genome shotgun (WGS) entry which is preliminary data.</text>
</comment>
<evidence type="ECO:0000313" key="2">
    <source>
        <dbReference type="EMBL" id="KAL0179624.1"/>
    </source>
</evidence>